<feature type="domain" description="GP-PDE" evidence="1">
    <location>
        <begin position="4"/>
        <end position="231"/>
    </location>
</feature>
<evidence type="ECO:0000313" key="3">
    <source>
        <dbReference type="Proteomes" id="UP000612893"/>
    </source>
</evidence>
<gene>
    <name evidence="2" type="ORF">JF922_00880</name>
</gene>
<dbReference type="GO" id="GO:0008081">
    <property type="term" value="F:phosphoric diester hydrolase activity"/>
    <property type="evidence" value="ECO:0007669"/>
    <property type="project" value="InterPro"/>
</dbReference>
<dbReference type="Pfam" id="PF03009">
    <property type="entry name" value="GDPD"/>
    <property type="match status" value="2"/>
</dbReference>
<organism evidence="2 3">
    <name type="scientific">Candidatus Nephthysia bennettiae</name>
    <dbReference type="NCBI Taxonomy" id="3127016"/>
    <lineage>
        <taxon>Bacteria</taxon>
        <taxon>Bacillati</taxon>
        <taxon>Candidatus Dormiibacterota</taxon>
        <taxon>Candidatus Dormibacteria</taxon>
        <taxon>Candidatus Dormibacterales</taxon>
        <taxon>Candidatus Dormibacteraceae</taxon>
        <taxon>Candidatus Nephthysia</taxon>
    </lineage>
</organism>
<dbReference type="PROSITE" id="PS51704">
    <property type="entry name" value="GP_PDE"/>
    <property type="match status" value="1"/>
</dbReference>
<protein>
    <submittedName>
        <fullName evidence="2">Glycerophosphodiester phosphodiesterase</fullName>
    </submittedName>
</protein>
<dbReference type="PANTHER" id="PTHR46211">
    <property type="entry name" value="GLYCEROPHOSPHORYL DIESTER PHOSPHODIESTERASE"/>
    <property type="match status" value="1"/>
</dbReference>
<name>A0A934N7L2_9BACT</name>
<keyword evidence="3" id="KW-1185">Reference proteome</keyword>
<sequence>MLETAIVAHRGAHCCGCQENSLSAIAHAIELGVPGIEVDVCNLRDGELVLSHDPYVSLAGATVPLPALTALDLMPLLRVGGLALAQCAMELVRSTNAFLCLDWKGYGDEARVVQLIDEFGLTERTIVCSDQSEALARMKDERPDLLTGLSFQDRSVGERGDEVVERVRAVRADAVMLEQSLASSAILGSLRERGAGVFVWTAKDADTLARLADLAPDGIMSDALGDHLSLTS</sequence>
<evidence type="ECO:0000259" key="1">
    <source>
        <dbReference type="PROSITE" id="PS51704"/>
    </source>
</evidence>
<proteinExistence type="predicted"/>
<accession>A0A934N7L2</accession>
<reference evidence="2" key="1">
    <citation type="submission" date="2020-10" db="EMBL/GenBank/DDBJ databases">
        <title>Ca. Dormibacterota MAGs.</title>
        <authorList>
            <person name="Montgomery K."/>
        </authorList>
    </citation>
    <scope>NUCLEOTIDE SEQUENCE [LARGE SCALE GENOMIC DNA]</scope>
    <source>
        <strain evidence="2">SC8812_S17_10</strain>
    </source>
</reference>
<dbReference type="SUPFAM" id="SSF51695">
    <property type="entry name" value="PLC-like phosphodiesterases"/>
    <property type="match status" value="1"/>
</dbReference>
<dbReference type="CDD" id="cd08556">
    <property type="entry name" value="GDPD"/>
    <property type="match status" value="1"/>
</dbReference>
<dbReference type="AlphaFoldDB" id="A0A934N7L2"/>
<dbReference type="InterPro" id="IPR017946">
    <property type="entry name" value="PLC-like_Pdiesterase_TIM-brl"/>
</dbReference>
<dbReference type="GO" id="GO:0006629">
    <property type="term" value="P:lipid metabolic process"/>
    <property type="evidence" value="ECO:0007669"/>
    <property type="project" value="InterPro"/>
</dbReference>
<dbReference type="Proteomes" id="UP000612893">
    <property type="component" value="Unassembled WGS sequence"/>
</dbReference>
<comment type="caution">
    <text evidence="2">The sequence shown here is derived from an EMBL/GenBank/DDBJ whole genome shotgun (WGS) entry which is preliminary data.</text>
</comment>
<dbReference type="Gene3D" id="3.20.20.190">
    <property type="entry name" value="Phosphatidylinositol (PI) phosphodiesterase"/>
    <property type="match status" value="1"/>
</dbReference>
<dbReference type="EMBL" id="JAEKNR010000013">
    <property type="protein sequence ID" value="MBJ7596629.1"/>
    <property type="molecule type" value="Genomic_DNA"/>
</dbReference>
<dbReference type="InterPro" id="IPR030395">
    <property type="entry name" value="GP_PDE_dom"/>
</dbReference>
<dbReference type="PANTHER" id="PTHR46211:SF1">
    <property type="entry name" value="GLYCEROPHOSPHODIESTER PHOSPHODIESTERASE, CYTOPLASMIC"/>
    <property type="match status" value="1"/>
</dbReference>
<evidence type="ECO:0000313" key="2">
    <source>
        <dbReference type="EMBL" id="MBJ7596629.1"/>
    </source>
</evidence>